<feature type="domain" description="SGNH hydrolase-type esterase" evidence="3">
    <location>
        <begin position="35"/>
        <end position="208"/>
    </location>
</feature>
<evidence type="ECO:0000256" key="2">
    <source>
        <dbReference type="ARBA" id="ARBA00022801"/>
    </source>
</evidence>
<dbReference type="InterPro" id="IPR036514">
    <property type="entry name" value="SGNH_hydro_sf"/>
</dbReference>
<dbReference type="AlphaFoldDB" id="A0A1J5RZY0"/>
<dbReference type="EMBL" id="MLJW01000083">
    <property type="protein sequence ID" value="OIR01487.1"/>
    <property type="molecule type" value="Genomic_DNA"/>
</dbReference>
<comment type="similarity">
    <text evidence="1">Belongs to the 'GDSL' lipolytic enzyme family.</text>
</comment>
<sequence length="236" mass="25533">MKLLRCIALFTTIALVSGAAAFAQDAGNIRITLAGDSTVSYFPPKEPKKGWGMFLGTYFDPQVTIDNIAKSGRSTKTFLSEGWWAKVLQSRPNYILIQFGHNDSHAPSRPEHTDPDGLYTQLLTKFVTDARAIGAVPILVTPVQRRTKVDTLLPYVAAMKRVAAETHTTLVDLHASSGRLYAKLGRAGTAAIEATSTDRTHFNAKGAKLIAGLVAKDLGREVPGLRAHLLPTAKQP</sequence>
<evidence type="ECO:0000256" key="1">
    <source>
        <dbReference type="ARBA" id="ARBA00008668"/>
    </source>
</evidence>
<dbReference type="Pfam" id="PF13472">
    <property type="entry name" value="Lipase_GDSL_2"/>
    <property type="match status" value="1"/>
</dbReference>
<accession>A0A1J5RZY0</accession>
<dbReference type="Gene3D" id="3.40.50.1110">
    <property type="entry name" value="SGNH hydrolase"/>
    <property type="match status" value="1"/>
</dbReference>
<name>A0A1J5RZY0_9ZZZZ</name>
<protein>
    <submittedName>
        <fullName evidence="4">Rhamnogalacturonan acetylesterase RhgT</fullName>
        <ecNumber evidence="4">3.1.1.-</ecNumber>
    </submittedName>
</protein>
<dbReference type="InterPro" id="IPR037459">
    <property type="entry name" value="RhgT-like"/>
</dbReference>
<dbReference type="SUPFAM" id="SSF52266">
    <property type="entry name" value="SGNH hydrolase"/>
    <property type="match status" value="1"/>
</dbReference>
<proteinExistence type="inferred from homology"/>
<dbReference type="PANTHER" id="PTHR43695">
    <property type="entry name" value="PUTATIVE (AFU_ORTHOLOGUE AFUA_2G17250)-RELATED"/>
    <property type="match status" value="1"/>
</dbReference>
<gene>
    <name evidence="4" type="primary">rhgT_1</name>
    <name evidence="4" type="ORF">GALL_163880</name>
</gene>
<organism evidence="4">
    <name type="scientific">mine drainage metagenome</name>
    <dbReference type="NCBI Taxonomy" id="410659"/>
    <lineage>
        <taxon>unclassified sequences</taxon>
        <taxon>metagenomes</taxon>
        <taxon>ecological metagenomes</taxon>
    </lineage>
</organism>
<keyword evidence="2 4" id="KW-0378">Hydrolase</keyword>
<dbReference type="InterPro" id="IPR013830">
    <property type="entry name" value="SGNH_hydro"/>
</dbReference>
<dbReference type="GO" id="GO:0016787">
    <property type="term" value="F:hydrolase activity"/>
    <property type="evidence" value="ECO:0007669"/>
    <property type="project" value="UniProtKB-KW"/>
</dbReference>
<dbReference type="CDD" id="cd01821">
    <property type="entry name" value="Rhamnogalacturan_acetylesterase_like"/>
    <property type="match status" value="1"/>
</dbReference>
<dbReference type="PANTHER" id="PTHR43695:SF1">
    <property type="entry name" value="RHAMNOGALACTURONAN ACETYLESTERASE"/>
    <property type="match status" value="1"/>
</dbReference>
<evidence type="ECO:0000259" key="3">
    <source>
        <dbReference type="Pfam" id="PF13472"/>
    </source>
</evidence>
<comment type="caution">
    <text evidence="4">The sequence shown here is derived from an EMBL/GenBank/DDBJ whole genome shotgun (WGS) entry which is preliminary data.</text>
</comment>
<evidence type="ECO:0000313" key="4">
    <source>
        <dbReference type="EMBL" id="OIR01487.1"/>
    </source>
</evidence>
<reference evidence="4" key="1">
    <citation type="submission" date="2016-10" db="EMBL/GenBank/DDBJ databases">
        <title>Sequence of Gallionella enrichment culture.</title>
        <authorList>
            <person name="Poehlein A."/>
            <person name="Muehling M."/>
            <person name="Daniel R."/>
        </authorList>
    </citation>
    <scope>NUCLEOTIDE SEQUENCE</scope>
</reference>
<dbReference type="EC" id="3.1.1.-" evidence="4"/>